<evidence type="ECO:0000313" key="2">
    <source>
        <dbReference type="Proteomes" id="UP001396898"/>
    </source>
</evidence>
<accession>A0ABR1R1Q2</accession>
<gene>
    <name evidence="1" type="ORF">PG991_015383</name>
</gene>
<dbReference type="EMBL" id="JAQQWI010000022">
    <property type="protein sequence ID" value="KAK7995916.1"/>
    <property type="molecule type" value="Genomic_DNA"/>
</dbReference>
<proteinExistence type="predicted"/>
<sequence length="112" mass="12824">MNPTTATHPAMGTNSAPIASQQDAFMRNMFLLAIYCQLHIILYFLHENEDTPEDTDPEFIRQIASLLTTLGQALDNIEACAEIYAWEADTDEEEYVAFVMSFYFDVREVFDD</sequence>
<organism evidence="1 2">
    <name type="scientific">Apiospora marii</name>
    <dbReference type="NCBI Taxonomy" id="335849"/>
    <lineage>
        <taxon>Eukaryota</taxon>
        <taxon>Fungi</taxon>
        <taxon>Dikarya</taxon>
        <taxon>Ascomycota</taxon>
        <taxon>Pezizomycotina</taxon>
        <taxon>Sordariomycetes</taxon>
        <taxon>Xylariomycetidae</taxon>
        <taxon>Amphisphaeriales</taxon>
        <taxon>Apiosporaceae</taxon>
        <taxon>Apiospora</taxon>
    </lineage>
</organism>
<name>A0ABR1R1Q2_9PEZI</name>
<reference evidence="1 2" key="1">
    <citation type="submission" date="2023-01" db="EMBL/GenBank/DDBJ databases">
        <title>Analysis of 21 Apiospora genomes using comparative genomics revels a genus with tremendous synthesis potential of carbohydrate active enzymes and secondary metabolites.</title>
        <authorList>
            <person name="Sorensen T."/>
        </authorList>
    </citation>
    <scope>NUCLEOTIDE SEQUENCE [LARGE SCALE GENOMIC DNA]</scope>
    <source>
        <strain evidence="1 2">CBS 20057</strain>
    </source>
</reference>
<comment type="caution">
    <text evidence="1">The sequence shown here is derived from an EMBL/GenBank/DDBJ whole genome shotgun (WGS) entry which is preliminary data.</text>
</comment>
<dbReference type="Proteomes" id="UP001396898">
    <property type="component" value="Unassembled WGS sequence"/>
</dbReference>
<protein>
    <submittedName>
        <fullName evidence="1">Uncharacterized protein</fullName>
    </submittedName>
</protein>
<evidence type="ECO:0000313" key="1">
    <source>
        <dbReference type="EMBL" id="KAK7995916.1"/>
    </source>
</evidence>
<keyword evidence="2" id="KW-1185">Reference proteome</keyword>